<accession>A0AAP2AHG5</accession>
<evidence type="ECO:0000313" key="2">
    <source>
        <dbReference type="Proteomes" id="UP000653275"/>
    </source>
</evidence>
<dbReference type="SUPFAM" id="SSF69255">
    <property type="entry name" value="gp5 N-terminal domain-like"/>
    <property type="match status" value="1"/>
</dbReference>
<protein>
    <recommendedName>
        <fullName evidence="3">Gp5/Type VI secretion system Vgr protein OB-fold domain-containing protein</fullName>
    </recommendedName>
</protein>
<dbReference type="SUPFAM" id="SSF69349">
    <property type="entry name" value="Phage fibre proteins"/>
    <property type="match status" value="1"/>
</dbReference>
<evidence type="ECO:0000313" key="1">
    <source>
        <dbReference type="EMBL" id="MBL5937234.1"/>
    </source>
</evidence>
<dbReference type="Proteomes" id="UP000653275">
    <property type="component" value="Unassembled WGS sequence"/>
</dbReference>
<proteinExistence type="predicted"/>
<dbReference type="AlphaFoldDB" id="A0AAP2AHG5"/>
<gene>
    <name evidence="1" type="ORF">I7V27_22725</name>
</gene>
<dbReference type="EMBL" id="JAENMS010000025">
    <property type="protein sequence ID" value="MBL5937234.1"/>
    <property type="molecule type" value="Genomic_DNA"/>
</dbReference>
<sequence>MRPVRRLSLSTDEVELVDETLVLELSACGRGFITARTDKDYTGKLVRIDVGYPDQLYRWFTGYVERSQPSENGSQRLFVRELVGIFDKLWPCSFQHPTLKTITDWLQERSGLTFIPQAFDKPVPHFTHSGTGFQLLNSLGRAFGLQDYIWYQTPGGEVYVGEASGGMFAGKPVTVPHIFNQASTAGDTLTFPVIPGIRPGVDVNGRRVTQVRLQADTMEITTASPLSKSAFRRQLEAAAPELAGRMHLPRVARIVGHPEATGAGDVADPFRPRYAVDVQLLDENGQPAPGTPVFSSVPLPVPMGGTESGMFSYPPAGTLVEVAFTEGRQDKPVVRQTLAEGNNMPAVKPGEQLQQQRNGVFQRVATDGSWQRETDRAISEKSASRSIATDKEQREAVSREAVIKADDTLKVLGTWTAAAGAVRLMSAADASLAAGGGVMVSATKDISVTAGKDINAKAKQIIDQADTIRQMMAGEKIKLIAPSIWMGTSSVNVAQLMIDTLDLVKQLAQQCASHTHPDTGGPTNADAFNGSAQAAGTLKNKYDPLIG</sequence>
<name>A0AAP2AHG5_LELAM</name>
<comment type="caution">
    <text evidence="1">The sequence shown here is derived from an EMBL/GenBank/DDBJ whole genome shotgun (WGS) entry which is preliminary data.</text>
</comment>
<dbReference type="RefSeq" id="WP_202666616.1">
    <property type="nucleotide sequence ID" value="NZ_JAENMR010000024.1"/>
</dbReference>
<reference evidence="1" key="1">
    <citation type="submission" date="2020-12" db="EMBL/GenBank/DDBJ databases">
        <title>Draft genome sequence of Enterobacter spp., Lelliottia spp. and Serratia spp. isolated from drinking water reservoirs and lakes.</title>
        <authorList>
            <person name="Reitter C."/>
            <person name="Neuhaus K."/>
            <person name="Huegler M."/>
        </authorList>
    </citation>
    <scope>NUCLEOTIDE SEQUENCE</scope>
    <source>
        <strain evidence="1">TZW15</strain>
    </source>
</reference>
<organism evidence="1 2">
    <name type="scientific">Lelliottia amnigena</name>
    <name type="common">Enterobacter amnigenus</name>
    <dbReference type="NCBI Taxonomy" id="61646"/>
    <lineage>
        <taxon>Bacteria</taxon>
        <taxon>Pseudomonadati</taxon>
        <taxon>Pseudomonadota</taxon>
        <taxon>Gammaproteobacteria</taxon>
        <taxon>Enterobacterales</taxon>
        <taxon>Enterobacteriaceae</taxon>
        <taxon>Lelliottia</taxon>
    </lineage>
</organism>
<evidence type="ECO:0008006" key="3">
    <source>
        <dbReference type="Google" id="ProtNLM"/>
    </source>
</evidence>